<name>A0AAJ0HRG8_9PEZI</name>
<evidence type="ECO:0000313" key="3">
    <source>
        <dbReference type="Proteomes" id="UP001275084"/>
    </source>
</evidence>
<feature type="region of interest" description="Disordered" evidence="1">
    <location>
        <begin position="1"/>
        <end position="38"/>
    </location>
</feature>
<dbReference type="Proteomes" id="UP001275084">
    <property type="component" value="Unassembled WGS sequence"/>
</dbReference>
<accession>A0AAJ0HRG8</accession>
<dbReference type="AlphaFoldDB" id="A0AAJ0HRG8"/>
<evidence type="ECO:0000313" key="2">
    <source>
        <dbReference type="EMBL" id="KAK3359912.1"/>
    </source>
</evidence>
<proteinExistence type="predicted"/>
<reference evidence="2" key="2">
    <citation type="submission" date="2023-06" db="EMBL/GenBank/DDBJ databases">
        <authorList>
            <consortium name="Lawrence Berkeley National Laboratory"/>
            <person name="Haridas S."/>
            <person name="Hensen N."/>
            <person name="Bonometti L."/>
            <person name="Westerberg I."/>
            <person name="Brannstrom I.O."/>
            <person name="Guillou S."/>
            <person name="Cros-Aarteil S."/>
            <person name="Calhoun S."/>
            <person name="Kuo A."/>
            <person name="Mondo S."/>
            <person name="Pangilinan J."/>
            <person name="Riley R."/>
            <person name="Labutti K."/>
            <person name="Andreopoulos B."/>
            <person name="Lipzen A."/>
            <person name="Chen C."/>
            <person name="Yanf M."/>
            <person name="Daum C."/>
            <person name="Ng V."/>
            <person name="Clum A."/>
            <person name="Steindorff A."/>
            <person name="Ohm R."/>
            <person name="Martin F."/>
            <person name="Silar P."/>
            <person name="Natvig D."/>
            <person name="Lalanne C."/>
            <person name="Gautier V."/>
            <person name="Ament-Velasquez S.L."/>
            <person name="Kruys A."/>
            <person name="Hutchinson M.I."/>
            <person name="Powell A.J."/>
            <person name="Barry K."/>
            <person name="Miller A.N."/>
            <person name="Grigoriev I.V."/>
            <person name="Debuchy R."/>
            <person name="Gladieux P."/>
            <person name="Thoren M.H."/>
            <person name="Johannesson H."/>
        </authorList>
    </citation>
    <scope>NUCLEOTIDE SEQUENCE</scope>
    <source>
        <strain evidence="2">CBS 955.72</strain>
    </source>
</reference>
<gene>
    <name evidence="2" type="ORF">B0T25DRAFT_577957</name>
</gene>
<keyword evidence="3" id="KW-1185">Reference proteome</keyword>
<feature type="compositionally biased region" description="Low complexity" evidence="1">
    <location>
        <begin position="11"/>
        <end position="34"/>
    </location>
</feature>
<evidence type="ECO:0000256" key="1">
    <source>
        <dbReference type="SAM" id="MobiDB-lite"/>
    </source>
</evidence>
<comment type="caution">
    <text evidence="2">The sequence shown here is derived from an EMBL/GenBank/DDBJ whole genome shotgun (WGS) entry which is preliminary data.</text>
</comment>
<dbReference type="EMBL" id="JAUIQD010000002">
    <property type="protein sequence ID" value="KAK3359912.1"/>
    <property type="molecule type" value="Genomic_DNA"/>
</dbReference>
<sequence length="119" mass="12655">MSSSSYRPKVSYYGSSSSSSSSYSDLSSSSSSGYNMDPQRPRVQVAVIRCLRCARAEEITSTDDPSSSGMVQIGTNIYYCKRCAKMVGYKTRPSIMGAILGRQCHGSRSLAATGPAPSG</sequence>
<protein>
    <submittedName>
        <fullName evidence="2">Uncharacterized protein</fullName>
    </submittedName>
</protein>
<reference evidence="2" key="1">
    <citation type="journal article" date="2023" name="Mol. Phylogenet. Evol.">
        <title>Genome-scale phylogeny and comparative genomics of the fungal order Sordariales.</title>
        <authorList>
            <person name="Hensen N."/>
            <person name="Bonometti L."/>
            <person name="Westerberg I."/>
            <person name="Brannstrom I.O."/>
            <person name="Guillou S."/>
            <person name="Cros-Aarteil S."/>
            <person name="Calhoun S."/>
            <person name="Haridas S."/>
            <person name="Kuo A."/>
            <person name="Mondo S."/>
            <person name="Pangilinan J."/>
            <person name="Riley R."/>
            <person name="LaButti K."/>
            <person name="Andreopoulos B."/>
            <person name="Lipzen A."/>
            <person name="Chen C."/>
            <person name="Yan M."/>
            <person name="Daum C."/>
            <person name="Ng V."/>
            <person name="Clum A."/>
            <person name="Steindorff A."/>
            <person name="Ohm R.A."/>
            <person name="Martin F."/>
            <person name="Silar P."/>
            <person name="Natvig D.O."/>
            <person name="Lalanne C."/>
            <person name="Gautier V."/>
            <person name="Ament-Velasquez S.L."/>
            <person name="Kruys A."/>
            <person name="Hutchinson M.I."/>
            <person name="Powell A.J."/>
            <person name="Barry K."/>
            <person name="Miller A.N."/>
            <person name="Grigoriev I.V."/>
            <person name="Debuchy R."/>
            <person name="Gladieux P."/>
            <person name="Hiltunen Thoren M."/>
            <person name="Johannesson H."/>
        </authorList>
    </citation>
    <scope>NUCLEOTIDE SEQUENCE</scope>
    <source>
        <strain evidence="2">CBS 955.72</strain>
    </source>
</reference>
<organism evidence="2 3">
    <name type="scientific">Lasiosphaeria hispida</name>
    <dbReference type="NCBI Taxonomy" id="260671"/>
    <lineage>
        <taxon>Eukaryota</taxon>
        <taxon>Fungi</taxon>
        <taxon>Dikarya</taxon>
        <taxon>Ascomycota</taxon>
        <taxon>Pezizomycotina</taxon>
        <taxon>Sordariomycetes</taxon>
        <taxon>Sordariomycetidae</taxon>
        <taxon>Sordariales</taxon>
        <taxon>Lasiosphaeriaceae</taxon>
        <taxon>Lasiosphaeria</taxon>
    </lineage>
</organism>